<keyword evidence="1" id="KW-0812">Transmembrane</keyword>
<feature type="transmembrane region" description="Helical" evidence="1">
    <location>
        <begin position="21"/>
        <end position="39"/>
    </location>
</feature>
<dbReference type="PANTHER" id="PTHR35271">
    <property type="entry name" value="ABC TRANSPORTER, SUBSTRATE-BINDING LIPOPROTEIN-RELATED"/>
    <property type="match status" value="1"/>
</dbReference>
<organism evidence="2 3">
    <name type="scientific">Candidatus Sulfobium mesophilum</name>
    <dbReference type="NCBI Taxonomy" id="2016548"/>
    <lineage>
        <taxon>Bacteria</taxon>
        <taxon>Pseudomonadati</taxon>
        <taxon>Nitrospirota</taxon>
        <taxon>Nitrospiria</taxon>
        <taxon>Nitrospirales</taxon>
        <taxon>Nitrospiraceae</taxon>
        <taxon>Candidatus Sulfobium</taxon>
    </lineage>
</organism>
<gene>
    <name evidence="2" type="ORF">NBG4_110033</name>
</gene>
<evidence type="ECO:0000313" key="2">
    <source>
        <dbReference type="EMBL" id="SPP99730.1"/>
    </source>
</evidence>
<reference evidence="3" key="1">
    <citation type="submission" date="2018-03" db="EMBL/GenBank/DDBJ databases">
        <authorList>
            <person name="Zecchin S."/>
        </authorList>
    </citation>
    <scope>NUCLEOTIDE SEQUENCE [LARGE SCALE GENOMIC DNA]</scope>
</reference>
<dbReference type="PANTHER" id="PTHR35271:SF1">
    <property type="entry name" value="ABC TRANSPORTER, SUBSTRATE-BINDING LIPOPROTEIN"/>
    <property type="match status" value="1"/>
</dbReference>
<protein>
    <recommendedName>
        <fullName evidence="4">ABC transporter substrate-binding protein</fullName>
    </recommendedName>
</protein>
<proteinExistence type="predicted"/>
<accession>A0A2U3QEG0</accession>
<dbReference type="Proteomes" id="UP000245125">
    <property type="component" value="Unassembled WGS sequence"/>
</dbReference>
<sequence>MPCVSGRESYITIGLKDKRTTFYLLLVVGLISAVTSLFSCEKQKEKTYVVGIINPSAGLEEVVKGFKDGMEKHGYHEGKNITYLYEGPLGSIEKADAKINEMLSKNADLIYSLTTPVTKKLNAALKGKKVPGVFGPVFDPVKSGIVESLAHPGGRLTGVKVRGSTPKALEWLLAIAPGVKHIYVPFHVTDDAASATVTDLRETAAKLKIRITTKNVTTAQELDKTLANIPADADALWMTCSEMLYSNVGKIVEAATARKILTASSTHSPYKDGILVSYGETDFVLGNQVSRLADKLLKGAQPETLPVETAGYALGINLRTARAIGAEVPNTVIKQADFVVR</sequence>
<evidence type="ECO:0000313" key="3">
    <source>
        <dbReference type="Proteomes" id="UP000245125"/>
    </source>
</evidence>
<name>A0A2U3QEG0_9BACT</name>
<dbReference type="Pfam" id="PF04392">
    <property type="entry name" value="ABC_sub_bind"/>
    <property type="match status" value="1"/>
</dbReference>
<dbReference type="InterPro" id="IPR007487">
    <property type="entry name" value="ABC_transpt-TYRBP-like"/>
</dbReference>
<evidence type="ECO:0008006" key="4">
    <source>
        <dbReference type="Google" id="ProtNLM"/>
    </source>
</evidence>
<dbReference type="AlphaFoldDB" id="A0A2U3QEG0"/>
<dbReference type="Gene3D" id="3.40.50.2300">
    <property type="match status" value="2"/>
</dbReference>
<keyword evidence="3" id="KW-1185">Reference proteome</keyword>
<dbReference type="OrthoDB" id="9776955at2"/>
<dbReference type="InterPro" id="IPR028082">
    <property type="entry name" value="Peripla_BP_I"/>
</dbReference>
<dbReference type="SUPFAM" id="SSF53822">
    <property type="entry name" value="Periplasmic binding protein-like I"/>
    <property type="match status" value="1"/>
</dbReference>
<keyword evidence="1" id="KW-1133">Transmembrane helix</keyword>
<keyword evidence="1" id="KW-0472">Membrane</keyword>
<dbReference type="CDD" id="cd06325">
    <property type="entry name" value="PBP1_ABC_unchar_transporter"/>
    <property type="match status" value="1"/>
</dbReference>
<evidence type="ECO:0000256" key="1">
    <source>
        <dbReference type="SAM" id="Phobius"/>
    </source>
</evidence>
<dbReference type="EMBL" id="OUUY01000013">
    <property type="protein sequence ID" value="SPP99730.1"/>
    <property type="molecule type" value="Genomic_DNA"/>
</dbReference>